<sequence length="418" mass="47421">MWPVHTASSDPERLRSPIGKGILPESFNEAGSADLAPKQFICTFCLELGVRKIIKTKQDWKRHEEDYHDGTGLQWICQVKGCTEVFSRGLDFRNHLKKDHEGKKFPRECKEVRQLPRIYACGFENCRGGLLKTWKHHCDHVATHMIEGDTSWTYNRTIRNLLKHRDISAHWKQVYGSMCPQLHIIHSNLTWDAQTTRTMREQLETHNFGARLEDFLLELFHSGLPPAQANAFANMMASSELAAPLLYSAPPIIPPILPSFGFNPSFGSHSAHQAVTEPTNDGLVTSAPNHRNSVFMADAPPLLESDTFNTCLDDPFKEIPQMANELISLPNFIAETSPNYDAYLPEVEDHTAVQDNNKSHSPRAFAARTRGWLASKKSQHFQHVVIEHPDVPRNMRLPSNSSRKRPTTAVHRARNDQT</sequence>
<feature type="region of interest" description="Disordered" evidence="2">
    <location>
        <begin position="392"/>
        <end position="418"/>
    </location>
</feature>
<name>A0ABR3QJC0_9PLEO</name>
<comment type="caution">
    <text evidence="4">The sequence shown here is derived from an EMBL/GenBank/DDBJ whole genome shotgun (WGS) entry which is preliminary data.</text>
</comment>
<dbReference type="PROSITE" id="PS50157">
    <property type="entry name" value="ZINC_FINGER_C2H2_2"/>
    <property type="match status" value="1"/>
</dbReference>
<dbReference type="PROSITE" id="PS00028">
    <property type="entry name" value="ZINC_FINGER_C2H2_1"/>
    <property type="match status" value="1"/>
</dbReference>
<gene>
    <name evidence="4" type="ORF">SLS60_011328</name>
</gene>
<protein>
    <recommendedName>
        <fullName evidence="3">C2H2-type domain-containing protein</fullName>
    </recommendedName>
</protein>
<proteinExistence type="predicted"/>
<keyword evidence="5" id="KW-1185">Reference proteome</keyword>
<evidence type="ECO:0000313" key="5">
    <source>
        <dbReference type="Proteomes" id="UP001521785"/>
    </source>
</evidence>
<keyword evidence="1" id="KW-0479">Metal-binding</keyword>
<keyword evidence="1" id="KW-0863">Zinc-finger</keyword>
<evidence type="ECO:0000313" key="4">
    <source>
        <dbReference type="EMBL" id="KAL1592251.1"/>
    </source>
</evidence>
<evidence type="ECO:0000256" key="1">
    <source>
        <dbReference type="PROSITE-ProRule" id="PRU00042"/>
    </source>
</evidence>
<organism evidence="4 5">
    <name type="scientific">Paraconiothyrium brasiliense</name>
    <dbReference type="NCBI Taxonomy" id="300254"/>
    <lineage>
        <taxon>Eukaryota</taxon>
        <taxon>Fungi</taxon>
        <taxon>Dikarya</taxon>
        <taxon>Ascomycota</taxon>
        <taxon>Pezizomycotina</taxon>
        <taxon>Dothideomycetes</taxon>
        <taxon>Pleosporomycetidae</taxon>
        <taxon>Pleosporales</taxon>
        <taxon>Massarineae</taxon>
        <taxon>Didymosphaeriaceae</taxon>
        <taxon>Paraconiothyrium</taxon>
    </lineage>
</organism>
<keyword evidence="1" id="KW-0862">Zinc</keyword>
<evidence type="ECO:0000256" key="2">
    <source>
        <dbReference type="SAM" id="MobiDB-lite"/>
    </source>
</evidence>
<reference evidence="4 5" key="1">
    <citation type="submission" date="2024-02" db="EMBL/GenBank/DDBJ databases">
        <title>De novo assembly and annotation of 12 fungi associated with fruit tree decline syndrome in Ontario, Canada.</title>
        <authorList>
            <person name="Sulman M."/>
            <person name="Ellouze W."/>
            <person name="Ilyukhin E."/>
        </authorList>
    </citation>
    <scope>NUCLEOTIDE SEQUENCE [LARGE SCALE GENOMIC DNA]</scope>
    <source>
        <strain evidence="4 5">M42-189</strain>
    </source>
</reference>
<evidence type="ECO:0000259" key="3">
    <source>
        <dbReference type="PROSITE" id="PS50157"/>
    </source>
</evidence>
<feature type="domain" description="C2H2-type" evidence="3">
    <location>
        <begin position="75"/>
        <end position="105"/>
    </location>
</feature>
<dbReference type="Proteomes" id="UP001521785">
    <property type="component" value="Unassembled WGS sequence"/>
</dbReference>
<dbReference type="InterPro" id="IPR013087">
    <property type="entry name" value="Znf_C2H2_type"/>
</dbReference>
<dbReference type="SMART" id="SM00355">
    <property type="entry name" value="ZnF_C2H2"/>
    <property type="match status" value="3"/>
</dbReference>
<dbReference type="EMBL" id="JAKJXO020000021">
    <property type="protein sequence ID" value="KAL1592251.1"/>
    <property type="molecule type" value="Genomic_DNA"/>
</dbReference>
<accession>A0ABR3QJC0</accession>